<dbReference type="PANTHER" id="PTHR47271:SF2">
    <property type="entry name" value="ARGININE DEIMINASE"/>
    <property type="match status" value="1"/>
</dbReference>
<reference evidence="3" key="1">
    <citation type="submission" date="2022-10" db="EMBL/GenBank/DDBJ databases">
        <title>Whole-Genome Sequencing of Brachybacterium huguangmaarense BRM-3, Isolated from Betula schmidtii.</title>
        <authorList>
            <person name="Haam D."/>
        </authorList>
    </citation>
    <scope>NUCLEOTIDE SEQUENCE</scope>
    <source>
        <strain evidence="3">BRM-3</strain>
    </source>
</reference>
<dbReference type="PIRSF" id="PIRSF006356">
    <property type="entry name" value="Arg_deiminase"/>
    <property type="match status" value="1"/>
</dbReference>
<dbReference type="GO" id="GO:0016990">
    <property type="term" value="F:arginine deiminase activity"/>
    <property type="evidence" value="ECO:0007669"/>
    <property type="project" value="UniProtKB-EC"/>
</dbReference>
<dbReference type="EC" id="3.5.3.6" evidence="3"/>
<organism evidence="3 4">
    <name type="scientific">Brachybacterium huguangmaarense</name>
    <dbReference type="NCBI Taxonomy" id="1652028"/>
    <lineage>
        <taxon>Bacteria</taxon>
        <taxon>Bacillati</taxon>
        <taxon>Actinomycetota</taxon>
        <taxon>Actinomycetes</taxon>
        <taxon>Micrococcales</taxon>
        <taxon>Dermabacteraceae</taxon>
        <taxon>Brachybacterium</taxon>
    </lineage>
</organism>
<sequence>MDAIDPTDFGIRDEISPLRTVIVHRPGAEMRRLTPETRDRFLFDEILWVERAQAEHDAFRELLRSEGARVLLLTELLEQTLEIEQARTDLLAATLDPLVFGDLAAQDLHACLEELSPADLAEVLIAGITREEVEALGVQVRSIALSRLAPEDFVLDPLPNHLFTRDTSAWIGRGVAVNSMQRPARRRESVHLTMIYRHHPLFAGGADGAPTPWGDGLVNGPATVEGGDVLVLSDGVVAIGLSERTTTAGAERLAGELLRGGGAHTVIALAMPHRRSMMHLDTVMTVVDPESVTRYAGLGALSSYEVQRVGDRFVTAAHGPDEMDAVLARGMRVDALRVLTPPLDRYAAAREQWDDGCNVFAVAPGRVIAYERATATNDYLRAQGVEVLEIAGNELGRGRGGPRCMTCPVLRG</sequence>
<accession>A0ABY6G0S5</accession>
<evidence type="ECO:0000313" key="3">
    <source>
        <dbReference type="EMBL" id="UYG16712.1"/>
    </source>
</evidence>
<evidence type="ECO:0000256" key="1">
    <source>
        <dbReference type="ARBA" id="ARBA00010206"/>
    </source>
</evidence>
<dbReference type="InterPro" id="IPR003876">
    <property type="entry name" value="Arg_deiminase"/>
</dbReference>
<comment type="similarity">
    <text evidence="1">Belongs to the arginine deiminase family.</text>
</comment>
<dbReference type="RefSeq" id="WP_263593925.1">
    <property type="nucleotide sequence ID" value="NZ_CP107020.1"/>
</dbReference>
<dbReference type="EMBL" id="CP107020">
    <property type="protein sequence ID" value="UYG16712.1"/>
    <property type="molecule type" value="Genomic_DNA"/>
</dbReference>
<gene>
    <name evidence="3" type="ORF">BRM3_14110</name>
</gene>
<dbReference type="SUPFAM" id="SSF55909">
    <property type="entry name" value="Pentein"/>
    <property type="match status" value="1"/>
</dbReference>
<protein>
    <submittedName>
        <fullName evidence="3">Arginine deiminase</fullName>
        <ecNumber evidence="3">3.5.3.6</ecNumber>
    </submittedName>
</protein>
<dbReference type="Pfam" id="PF02274">
    <property type="entry name" value="ADI"/>
    <property type="match status" value="1"/>
</dbReference>
<dbReference type="PANTHER" id="PTHR47271">
    <property type="entry name" value="ARGININE DEIMINASE"/>
    <property type="match status" value="1"/>
</dbReference>
<dbReference type="PRINTS" id="PR01466">
    <property type="entry name" value="ARGDEIMINASE"/>
</dbReference>
<dbReference type="Gene3D" id="3.75.10.10">
    <property type="entry name" value="L-arginine/glycine Amidinotransferase, Chain A"/>
    <property type="match status" value="1"/>
</dbReference>
<keyword evidence="2 3" id="KW-0378">Hydrolase</keyword>
<keyword evidence="4" id="KW-1185">Reference proteome</keyword>
<dbReference type="Gene3D" id="1.10.3930.10">
    <property type="entry name" value="Arginine deiminase"/>
    <property type="match status" value="1"/>
</dbReference>
<evidence type="ECO:0000313" key="4">
    <source>
        <dbReference type="Proteomes" id="UP001164305"/>
    </source>
</evidence>
<proteinExistence type="inferred from homology"/>
<evidence type="ECO:0000256" key="2">
    <source>
        <dbReference type="ARBA" id="ARBA00022801"/>
    </source>
</evidence>
<dbReference type="Proteomes" id="UP001164305">
    <property type="component" value="Chromosome"/>
</dbReference>
<name>A0ABY6G0S5_9MICO</name>
<dbReference type="NCBIfam" id="NF002381">
    <property type="entry name" value="PRK01388.1"/>
    <property type="match status" value="1"/>
</dbReference>